<gene>
    <name evidence="2" type="ORF">Sru01_69460</name>
</gene>
<name>A0A919R9N7_9ACTN</name>
<keyword evidence="3" id="KW-1185">Reference proteome</keyword>
<comment type="caution">
    <text evidence="2">The sequence shown here is derived from an EMBL/GenBank/DDBJ whole genome shotgun (WGS) entry which is preliminary data.</text>
</comment>
<protein>
    <submittedName>
        <fullName evidence="2">Uncharacterized protein</fullName>
    </submittedName>
</protein>
<dbReference type="EMBL" id="BOOU01000124">
    <property type="protein sequence ID" value="GII81964.1"/>
    <property type="molecule type" value="Genomic_DNA"/>
</dbReference>
<feature type="compositionally biased region" description="Polar residues" evidence="1">
    <location>
        <begin position="17"/>
        <end position="27"/>
    </location>
</feature>
<evidence type="ECO:0000313" key="2">
    <source>
        <dbReference type="EMBL" id="GII81964.1"/>
    </source>
</evidence>
<dbReference type="AlphaFoldDB" id="A0A919R9N7"/>
<feature type="region of interest" description="Disordered" evidence="1">
    <location>
        <begin position="1"/>
        <end position="87"/>
    </location>
</feature>
<accession>A0A919R9N7</accession>
<feature type="compositionally biased region" description="Basic and acidic residues" evidence="1">
    <location>
        <begin position="37"/>
        <end position="49"/>
    </location>
</feature>
<proteinExistence type="predicted"/>
<sequence>MVTDPGPPSAELCPSVAGSSDRSSVTFTIPRRPGRVVARDHPGRHDRYGGHSGIHAGDRWAAGADRGDAGTRPGRLRRDDGRPAKAG</sequence>
<evidence type="ECO:0000313" key="3">
    <source>
        <dbReference type="Proteomes" id="UP000655287"/>
    </source>
</evidence>
<reference evidence="2" key="1">
    <citation type="submission" date="2021-01" db="EMBL/GenBank/DDBJ databases">
        <title>Whole genome shotgun sequence of Sphaerisporangium rufum NBRC 109079.</title>
        <authorList>
            <person name="Komaki H."/>
            <person name="Tamura T."/>
        </authorList>
    </citation>
    <scope>NUCLEOTIDE SEQUENCE</scope>
    <source>
        <strain evidence="2">NBRC 109079</strain>
    </source>
</reference>
<organism evidence="2 3">
    <name type="scientific">Sphaerisporangium rufum</name>
    <dbReference type="NCBI Taxonomy" id="1381558"/>
    <lineage>
        <taxon>Bacteria</taxon>
        <taxon>Bacillati</taxon>
        <taxon>Actinomycetota</taxon>
        <taxon>Actinomycetes</taxon>
        <taxon>Streptosporangiales</taxon>
        <taxon>Streptosporangiaceae</taxon>
        <taxon>Sphaerisporangium</taxon>
    </lineage>
</organism>
<feature type="compositionally biased region" description="Basic and acidic residues" evidence="1">
    <location>
        <begin position="76"/>
        <end position="87"/>
    </location>
</feature>
<dbReference type="Proteomes" id="UP000655287">
    <property type="component" value="Unassembled WGS sequence"/>
</dbReference>
<evidence type="ECO:0000256" key="1">
    <source>
        <dbReference type="SAM" id="MobiDB-lite"/>
    </source>
</evidence>